<proteinExistence type="predicted"/>
<organism evidence="2 3">
    <name type="scientific">Akkermansia muciniphila</name>
    <dbReference type="NCBI Taxonomy" id="239935"/>
    <lineage>
        <taxon>Bacteria</taxon>
        <taxon>Pseudomonadati</taxon>
        <taxon>Verrucomicrobiota</taxon>
        <taxon>Verrucomicrobiia</taxon>
        <taxon>Verrucomicrobiales</taxon>
        <taxon>Akkermansiaceae</taxon>
        <taxon>Akkermansia</taxon>
    </lineage>
</organism>
<comment type="caution">
    <text evidence="2">The sequence shown here is derived from an EMBL/GenBank/DDBJ whole genome shotgun (WGS) entry which is preliminary data.</text>
</comment>
<feature type="compositionally biased region" description="Polar residues" evidence="1">
    <location>
        <begin position="25"/>
        <end position="34"/>
    </location>
</feature>
<evidence type="ECO:0000313" key="2">
    <source>
        <dbReference type="EMBL" id="PND03808.1"/>
    </source>
</evidence>
<evidence type="ECO:0000256" key="1">
    <source>
        <dbReference type="SAM" id="MobiDB-lite"/>
    </source>
</evidence>
<reference evidence="2 3" key="1">
    <citation type="journal article" date="2017" name="BMC Genomics">
        <title>Genome sequencing of 39 Akkermansia muciniphila isolates reveals its population structure, genomic and functional diverisity, and global distribution in mammalian gut microbiotas.</title>
        <authorList>
            <person name="Guo X."/>
            <person name="Li S."/>
            <person name="Zhang J."/>
            <person name="Wu F."/>
            <person name="Li X."/>
            <person name="Wu D."/>
            <person name="Zhang M."/>
            <person name="Ou Z."/>
            <person name="Jie Z."/>
            <person name="Yan Q."/>
            <person name="Li P."/>
            <person name="Yi J."/>
            <person name="Peng Y."/>
        </authorList>
    </citation>
    <scope>NUCLEOTIDE SEQUENCE [LARGE SCALE GENOMIC DNA]</scope>
    <source>
        <strain evidence="2 3">GP28</strain>
    </source>
</reference>
<protein>
    <submittedName>
        <fullName evidence="2">Uncharacterized protein</fullName>
    </submittedName>
</protein>
<dbReference type="Proteomes" id="UP000236075">
    <property type="component" value="Unassembled WGS sequence"/>
</dbReference>
<feature type="region of interest" description="Disordered" evidence="1">
    <location>
        <begin position="1"/>
        <end position="56"/>
    </location>
</feature>
<accession>A0AAX0WPU0</accession>
<evidence type="ECO:0000313" key="3">
    <source>
        <dbReference type="Proteomes" id="UP000236075"/>
    </source>
</evidence>
<gene>
    <name evidence="2" type="ORF">CXT95_03205</name>
</gene>
<sequence>MRNTVKRLRGISEQMDETAHPMSVPSRQISQTGRQADYHALSNGPHSTPMMPGNAHIAMSGNKEIFCNEQPFPDSLLLHHGEH</sequence>
<dbReference type="AlphaFoldDB" id="A0AAX0WPU0"/>
<name>A0AAX0WPU0_9BACT</name>
<dbReference type="EMBL" id="PJLB01000005">
    <property type="protein sequence ID" value="PND03808.1"/>
    <property type="molecule type" value="Genomic_DNA"/>
</dbReference>